<accession>A0A4V2SCB4</accession>
<evidence type="ECO:0000256" key="1">
    <source>
        <dbReference type="ARBA" id="ARBA00022729"/>
    </source>
</evidence>
<dbReference type="AlphaFoldDB" id="A0A4V2SCB4"/>
<keyword evidence="1" id="KW-0732">Signal</keyword>
<dbReference type="Gene3D" id="3.40.50.1980">
    <property type="entry name" value="Nitrogenase molybdenum iron protein domain"/>
    <property type="match status" value="2"/>
</dbReference>
<dbReference type="PROSITE" id="PS50983">
    <property type="entry name" value="FE_B12_PBP"/>
    <property type="match status" value="1"/>
</dbReference>
<organism evidence="3 4">
    <name type="scientific">Chromatocurvus halotolerans</name>
    <dbReference type="NCBI Taxonomy" id="1132028"/>
    <lineage>
        <taxon>Bacteria</taxon>
        <taxon>Pseudomonadati</taxon>
        <taxon>Pseudomonadota</taxon>
        <taxon>Gammaproteobacteria</taxon>
        <taxon>Cellvibrionales</taxon>
        <taxon>Halieaceae</taxon>
        <taxon>Chromatocurvus</taxon>
    </lineage>
</organism>
<evidence type="ECO:0000313" key="4">
    <source>
        <dbReference type="Proteomes" id="UP000294980"/>
    </source>
</evidence>
<dbReference type="Pfam" id="PF01497">
    <property type="entry name" value="Peripla_BP_2"/>
    <property type="match status" value="1"/>
</dbReference>
<dbReference type="Proteomes" id="UP000294980">
    <property type="component" value="Unassembled WGS sequence"/>
</dbReference>
<keyword evidence="4" id="KW-1185">Reference proteome</keyword>
<dbReference type="PANTHER" id="PTHR30535">
    <property type="entry name" value="VITAMIN B12-BINDING PROTEIN"/>
    <property type="match status" value="1"/>
</dbReference>
<comment type="caution">
    <text evidence="3">The sequence shown here is derived from an EMBL/GenBank/DDBJ whole genome shotgun (WGS) entry which is preliminary data.</text>
</comment>
<protein>
    <submittedName>
        <fullName evidence="3">Iron complex transport system substrate-binding protein</fullName>
    </submittedName>
</protein>
<gene>
    <name evidence="3" type="ORF">EV688_101247</name>
</gene>
<reference evidence="3 4" key="1">
    <citation type="submission" date="2019-03" db="EMBL/GenBank/DDBJ databases">
        <title>Genomic Encyclopedia of Type Strains, Phase IV (KMG-IV): sequencing the most valuable type-strain genomes for metagenomic binning, comparative biology and taxonomic classification.</title>
        <authorList>
            <person name="Goeker M."/>
        </authorList>
    </citation>
    <scope>NUCLEOTIDE SEQUENCE [LARGE SCALE GENOMIC DNA]</scope>
    <source>
        <strain evidence="3 4">DSM 23344</strain>
    </source>
</reference>
<dbReference type="SUPFAM" id="SSF53807">
    <property type="entry name" value="Helical backbone' metal receptor"/>
    <property type="match status" value="1"/>
</dbReference>
<dbReference type="PANTHER" id="PTHR30535:SF34">
    <property type="entry name" value="MOLYBDATE-BINDING PROTEIN MOLA"/>
    <property type="match status" value="1"/>
</dbReference>
<dbReference type="GO" id="GO:0071281">
    <property type="term" value="P:cellular response to iron ion"/>
    <property type="evidence" value="ECO:0007669"/>
    <property type="project" value="TreeGrafter"/>
</dbReference>
<dbReference type="InterPro" id="IPR054828">
    <property type="entry name" value="Vit_B12_bind_prot"/>
</dbReference>
<dbReference type="EMBL" id="SLWX01000001">
    <property type="protein sequence ID" value="TCO78430.1"/>
    <property type="molecule type" value="Genomic_DNA"/>
</dbReference>
<feature type="domain" description="Fe/B12 periplasmic-binding" evidence="2">
    <location>
        <begin position="30"/>
        <end position="279"/>
    </location>
</feature>
<name>A0A4V2SCB4_9GAMM</name>
<evidence type="ECO:0000259" key="2">
    <source>
        <dbReference type="PROSITE" id="PS50983"/>
    </source>
</evidence>
<proteinExistence type="predicted"/>
<dbReference type="InterPro" id="IPR050902">
    <property type="entry name" value="ABC_Transporter_SBP"/>
</dbReference>
<dbReference type="CDD" id="cd01144">
    <property type="entry name" value="BtuF"/>
    <property type="match status" value="1"/>
</dbReference>
<dbReference type="OrthoDB" id="6495095at2"/>
<sequence>MFMAQPGLAQGVTATGSDGVSVALPAPAERIVALAPHLAENLFAAGAGDTLIATVEYSDYPPDARAIPRIGGYNSLSIEAIVAQQPDLVLAWGSGTGHDIVRRLRELGIPVYSDEIGELTDIADSLRTLGRLTGNRTTAERSAEGFESELAGLRESAAGDATLEVFYQIWHDPLQTIGGGHLISEVIALCGGRNIFGDVRGLAPRISREAVLLRNPDVIVASGSSEDVAAWLSQWRELPGLRAVETGALYVVNPDLIERPTPRLLSGARELCARFDSARASARSAPR</sequence>
<dbReference type="InterPro" id="IPR002491">
    <property type="entry name" value="ABC_transptr_periplasmic_BD"/>
</dbReference>
<dbReference type="NCBIfam" id="NF038402">
    <property type="entry name" value="TroA_like"/>
    <property type="match status" value="1"/>
</dbReference>
<evidence type="ECO:0000313" key="3">
    <source>
        <dbReference type="EMBL" id="TCO78430.1"/>
    </source>
</evidence>